<evidence type="ECO:0000313" key="12">
    <source>
        <dbReference type="Proteomes" id="UP000243679"/>
    </source>
</evidence>
<keyword evidence="12" id="KW-1185">Reference proteome</keyword>
<dbReference type="OrthoDB" id="7066617at2"/>
<comment type="function">
    <text evidence="9">Part of the twin-arginine translocation (Tat) system that transports large folded proteins containing a characteristic twin-arginine motif in their signal peptide across membranes. TatA could form the protein-conducting channel of the Tat system.</text>
</comment>
<keyword evidence="5 9" id="KW-0653">Protein transport</keyword>
<evidence type="ECO:0000256" key="6">
    <source>
        <dbReference type="ARBA" id="ARBA00022989"/>
    </source>
</evidence>
<feature type="compositionally biased region" description="Basic and acidic residues" evidence="10">
    <location>
        <begin position="48"/>
        <end position="64"/>
    </location>
</feature>
<dbReference type="KEGG" id="ntt:TAO_0035"/>
<feature type="region of interest" description="Disordered" evidence="10">
    <location>
        <begin position="48"/>
        <end position="91"/>
    </location>
</feature>
<name>A0A1Q2SJU7_9GAMM</name>
<evidence type="ECO:0000256" key="2">
    <source>
        <dbReference type="ARBA" id="ARBA00022448"/>
    </source>
</evidence>
<dbReference type="GO" id="GO:0033281">
    <property type="term" value="C:TAT protein transport complex"/>
    <property type="evidence" value="ECO:0007669"/>
    <property type="project" value="UniProtKB-UniRule"/>
</dbReference>
<dbReference type="EMBL" id="AP014836">
    <property type="protein sequence ID" value="BAW79405.1"/>
    <property type="molecule type" value="Genomic_DNA"/>
</dbReference>
<keyword evidence="6 9" id="KW-1133">Transmembrane helix</keyword>
<evidence type="ECO:0000256" key="8">
    <source>
        <dbReference type="ARBA" id="ARBA00023136"/>
    </source>
</evidence>
<dbReference type="AlphaFoldDB" id="A0A1Q2SJU7"/>
<dbReference type="Proteomes" id="UP000243679">
    <property type="component" value="Chromosome"/>
</dbReference>
<dbReference type="HAMAP" id="MF_00236">
    <property type="entry name" value="TatA_E"/>
    <property type="match status" value="1"/>
</dbReference>
<dbReference type="InterPro" id="IPR006312">
    <property type="entry name" value="TatA/E"/>
</dbReference>
<dbReference type="Gene3D" id="1.20.5.3310">
    <property type="match status" value="1"/>
</dbReference>
<accession>A0A1Q2SJU7</accession>
<keyword evidence="7 9" id="KW-0811">Translocation</keyword>
<dbReference type="InterPro" id="IPR003369">
    <property type="entry name" value="TatA/B/E"/>
</dbReference>
<evidence type="ECO:0000256" key="3">
    <source>
        <dbReference type="ARBA" id="ARBA00022475"/>
    </source>
</evidence>
<feature type="transmembrane region" description="Helical" evidence="9">
    <location>
        <begin position="6"/>
        <end position="24"/>
    </location>
</feature>
<gene>
    <name evidence="9" type="primary">tatA</name>
    <name evidence="11" type="ORF">TAO_0035</name>
</gene>
<dbReference type="GO" id="GO:0043953">
    <property type="term" value="P:protein transport by the Tat complex"/>
    <property type="evidence" value="ECO:0007669"/>
    <property type="project" value="UniProtKB-UniRule"/>
</dbReference>
<keyword evidence="3 9" id="KW-1003">Cell membrane</keyword>
<keyword evidence="4 9" id="KW-0812">Transmembrane</keyword>
<sequence length="91" mass="10275">MGVSGISIWQLLIILLIILVLFGTKKLRTIGADLGEAVKSFRNAMHDETPSDIKESQTIEHKQEQANMEGYPHQKQNDSNLNKTKLDNEIK</sequence>
<evidence type="ECO:0000256" key="10">
    <source>
        <dbReference type="SAM" id="MobiDB-lite"/>
    </source>
</evidence>
<evidence type="ECO:0000256" key="9">
    <source>
        <dbReference type="HAMAP-Rule" id="MF_00236"/>
    </source>
</evidence>
<dbReference type="PANTHER" id="PTHR42982">
    <property type="entry name" value="SEC-INDEPENDENT PROTEIN TRANSLOCASE PROTEIN TATA"/>
    <property type="match status" value="1"/>
</dbReference>
<comment type="subunit">
    <text evidence="9">The Tat system comprises two distinct complexes: a TatABC complex, containing multiple copies of TatA, TatB and TatC subunits, and a separate TatA complex, containing only TatA subunits. Substrates initially bind to the TatABC complex, which probably triggers association of the separate TatA complex to form the active translocon.</text>
</comment>
<organism evidence="11 12">
    <name type="scientific">Candidatus Nitrosoglobus terrae</name>
    <dbReference type="NCBI Taxonomy" id="1630141"/>
    <lineage>
        <taxon>Bacteria</taxon>
        <taxon>Pseudomonadati</taxon>
        <taxon>Pseudomonadota</taxon>
        <taxon>Gammaproteobacteria</taxon>
        <taxon>Chromatiales</taxon>
        <taxon>Chromatiaceae</taxon>
        <taxon>Candidatus Nitrosoglobus</taxon>
    </lineage>
</organism>
<evidence type="ECO:0000313" key="11">
    <source>
        <dbReference type="EMBL" id="BAW79405.1"/>
    </source>
</evidence>
<dbReference type="NCBIfam" id="TIGR01411">
    <property type="entry name" value="tatAE"/>
    <property type="match status" value="1"/>
</dbReference>
<protein>
    <recommendedName>
        <fullName evidence="9">Sec-independent protein translocase protein TatA</fullName>
    </recommendedName>
</protein>
<evidence type="ECO:0000256" key="1">
    <source>
        <dbReference type="ARBA" id="ARBA00004162"/>
    </source>
</evidence>
<dbReference type="GO" id="GO:0008320">
    <property type="term" value="F:protein transmembrane transporter activity"/>
    <property type="evidence" value="ECO:0007669"/>
    <property type="project" value="UniProtKB-UniRule"/>
</dbReference>
<dbReference type="Pfam" id="PF02416">
    <property type="entry name" value="TatA_B_E"/>
    <property type="match status" value="1"/>
</dbReference>
<comment type="subcellular location">
    <subcellularLocation>
        <location evidence="1 9">Cell membrane</location>
        <topology evidence="1 9">Single-pass membrane protein</topology>
    </subcellularLocation>
</comment>
<reference evidence="11 12" key="1">
    <citation type="journal article" date="2017" name="ISME J.">
        <title>An acid-tolerant ammonia-oxidizing ?-proteobacterium from soil.</title>
        <authorList>
            <person name="Hayatsu M."/>
            <person name="Tago K."/>
            <person name="Uchiyama I."/>
            <person name="Toyoda A."/>
            <person name="Wang Y."/>
            <person name="Shimomura Y."/>
            <person name="Okubo T."/>
            <person name="Kurisu F."/>
            <person name="Hirono Y."/>
            <person name="Nonaka K."/>
            <person name="Akiyama H."/>
            <person name="Itoh T."/>
            <person name="Takami H."/>
        </authorList>
    </citation>
    <scope>NUCLEOTIDE SEQUENCE [LARGE SCALE GENOMIC DNA]</scope>
    <source>
        <strain evidence="11 12">TAO100</strain>
    </source>
</reference>
<keyword evidence="8 9" id="KW-0472">Membrane</keyword>
<comment type="similarity">
    <text evidence="9">Belongs to the TatA/E family.</text>
</comment>
<proteinExistence type="inferred from homology"/>
<evidence type="ECO:0000256" key="5">
    <source>
        <dbReference type="ARBA" id="ARBA00022927"/>
    </source>
</evidence>
<keyword evidence="2 9" id="KW-0813">Transport</keyword>
<evidence type="ECO:0000256" key="4">
    <source>
        <dbReference type="ARBA" id="ARBA00022692"/>
    </source>
</evidence>
<evidence type="ECO:0000256" key="7">
    <source>
        <dbReference type="ARBA" id="ARBA00023010"/>
    </source>
</evidence>
<dbReference type="PANTHER" id="PTHR42982:SF1">
    <property type="entry name" value="SEC-INDEPENDENT PROTEIN TRANSLOCASE PROTEIN TATA"/>
    <property type="match status" value="1"/>
</dbReference>
<dbReference type="RefSeq" id="WP_096526073.1">
    <property type="nucleotide sequence ID" value="NZ_AP014836.1"/>
</dbReference>